<keyword evidence="1" id="KW-0346">Stress response</keyword>
<accession>A0A2U2RND6</accession>
<protein>
    <submittedName>
        <fullName evidence="5">Type 1 glutamine amidotransferase domain-containing protein</fullName>
    </submittedName>
</protein>
<evidence type="ECO:0000256" key="2">
    <source>
        <dbReference type="ARBA" id="ARBA00023239"/>
    </source>
</evidence>
<gene>
    <name evidence="5" type="ORF">DEO23_01685</name>
</gene>
<reference evidence="5 6" key="1">
    <citation type="submission" date="2018-05" db="EMBL/GenBank/DDBJ databases">
        <title>Brachybacterium sp. M1HQ-2T, whole genome shotgun sequence.</title>
        <authorList>
            <person name="Tuo L."/>
        </authorList>
    </citation>
    <scope>NUCLEOTIDE SEQUENCE [LARGE SCALE GENOMIC DNA]</scope>
    <source>
        <strain evidence="5 6">M1HQ-2</strain>
    </source>
</reference>
<comment type="caution">
    <text evidence="5">The sequence shown here is derived from an EMBL/GenBank/DDBJ whole genome shotgun (WGS) entry which is preliminary data.</text>
</comment>
<dbReference type="OrthoDB" id="9792284at2"/>
<dbReference type="EMBL" id="QFKX01000001">
    <property type="protein sequence ID" value="PWH07380.1"/>
    <property type="molecule type" value="Genomic_DNA"/>
</dbReference>
<dbReference type="InterPro" id="IPR002818">
    <property type="entry name" value="DJ-1/PfpI"/>
</dbReference>
<evidence type="ECO:0000256" key="3">
    <source>
        <dbReference type="ARBA" id="ARBA00038493"/>
    </source>
</evidence>
<dbReference type="InterPro" id="IPR050325">
    <property type="entry name" value="Prot/Nucl_acid_deglycase"/>
</dbReference>
<dbReference type="InterPro" id="IPR029062">
    <property type="entry name" value="Class_I_gatase-like"/>
</dbReference>
<comment type="similarity">
    <text evidence="3">Belongs to the peptidase C56 family. HSP31-like subfamily.</text>
</comment>
<keyword evidence="5" id="KW-0808">Transferase</keyword>
<keyword evidence="5" id="KW-0315">Glutamine amidotransferase</keyword>
<feature type="domain" description="DJ-1/PfpI" evidence="4">
    <location>
        <begin position="29"/>
        <end position="228"/>
    </location>
</feature>
<dbReference type="CDD" id="cd03141">
    <property type="entry name" value="GATase1_Hsp31_like"/>
    <property type="match status" value="1"/>
</dbReference>
<dbReference type="SUPFAM" id="SSF52317">
    <property type="entry name" value="Class I glutamine amidotransferase-like"/>
    <property type="match status" value="1"/>
</dbReference>
<dbReference type="GO" id="GO:0005737">
    <property type="term" value="C:cytoplasm"/>
    <property type="evidence" value="ECO:0007669"/>
    <property type="project" value="TreeGrafter"/>
</dbReference>
<dbReference type="RefSeq" id="WP_109274265.1">
    <property type="nucleotide sequence ID" value="NZ_QFKX01000001.1"/>
</dbReference>
<dbReference type="AlphaFoldDB" id="A0A2U2RND6"/>
<organism evidence="5 6">
    <name type="scientific">Brachybacterium endophyticum</name>
    <dbReference type="NCBI Taxonomy" id="2182385"/>
    <lineage>
        <taxon>Bacteria</taxon>
        <taxon>Bacillati</taxon>
        <taxon>Actinomycetota</taxon>
        <taxon>Actinomycetes</taxon>
        <taxon>Micrococcales</taxon>
        <taxon>Dermabacteraceae</taxon>
        <taxon>Brachybacterium</taxon>
    </lineage>
</organism>
<dbReference type="GO" id="GO:0019172">
    <property type="term" value="F:glyoxalase III activity"/>
    <property type="evidence" value="ECO:0007669"/>
    <property type="project" value="TreeGrafter"/>
</dbReference>
<sequence length="232" mass="25312">MTSVLMVLSGADHWTLKDGTEHPSGVWAEEFVTPYEAFRDQGYDVTVATPGGVKPTIDQLSLGVSGGLPRTTRRIAERLASLQFVLDAPADLHEVDPDDFDLLFYSGGHGPMEDLAYDAADGQILTRRLEAGKPLALLCHAPAAMLAAKGADGAWPFAGYRMTGLSNTEERVNPFAWKAKWWLETRLKEKGARFSAGLPLLPHVVEDRALLTGQNPQSSQRLADRAIEMLGR</sequence>
<evidence type="ECO:0000259" key="4">
    <source>
        <dbReference type="Pfam" id="PF01965"/>
    </source>
</evidence>
<name>A0A2U2RND6_9MICO</name>
<dbReference type="GO" id="GO:0016740">
    <property type="term" value="F:transferase activity"/>
    <property type="evidence" value="ECO:0007669"/>
    <property type="project" value="UniProtKB-KW"/>
</dbReference>
<proteinExistence type="inferred from homology"/>
<dbReference type="Proteomes" id="UP000245590">
    <property type="component" value="Unassembled WGS sequence"/>
</dbReference>
<dbReference type="PANTHER" id="PTHR48094">
    <property type="entry name" value="PROTEIN/NUCLEIC ACID DEGLYCASE DJ-1-RELATED"/>
    <property type="match status" value="1"/>
</dbReference>
<dbReference type="Gene3D" id="3.40.50.880">
    <property type="match status" value="1"/>
</dbReference>
<dbReference type="Pfam" id="PF01965">
    <property type="entry name" value="DJ-1_PfpI"/>
    <property type="match status" value="1"/>
</dbReference>
<evidence type="ECO:0000256" key="1">
    <source>
        <dbReference type="ARBA" id="ARBA00023016"/>
    </source>
</evidence>
<keyword evidence="6" id="KW-1185">Reference proteome</keyword>
<evidence type="ECO:0000313" key="6">
    <source>
        <dbReference type="Proteomes" id="UP000245590"/>
    </source>
</evidence>
<evidence type="ECO:0000313" key="5">
    <source>
        <dbReference type="EMBL" id="PWH07380.1"/>
    </source>
</evidence>
<dbReference type="GO" id="GO:0019243">
    <property type="term" value="P:methylglyoxal catabolic process to D-lactate via S-lactoyl-glutathione"/>
    <property type="evidence" value="ECO:0007669"/>
    <property type="project" value="TreeGrafter"/>
</dbReference>
<dbReference type="PANTHER" id="PTHR48094:SF11">
    <property type="entry name" value="GLUTATHIONE-INDEPENDENT GLYOXALASE HSP31-RELATED"/>
    <property type="match status" value="1"/>
</dbReference>
<keyword evidence="2" id="KW-0456">Lyase</keyword>